<dbReference type="PANTHER" id="PTHR10426">
    <property type="entry name" value="STRICTOSIDINE SYNTHASE-RELATED"/>
    <property type="match status" value="1"/>
</dbReference>
<dbReference type="InterPro" id="IPR011042">
    <property type="entry name" value="6-blade_b-propeller_TolB-like"/>
</dbReference>
<keyword evidence="1" id="KW-0732">Signal</keyword>
<feature type="signal peptide" evidence="1">
    <location>
        <begin position="1"/>
        <end position="17"/>
    </location>
</feature>
<dbReference type="PANTHER" id="PTHR10426:SF136">
    <property type="entry name" value="PROTEIN STRICTOSIDINE SYNTHASE-LIKE 9-LIKE"/>
    <property type="match status" value="1"/>
</dbReference>
<feature type="chain" id="PRO_5045947445" evidence="1">
    <location>
        <begin position="18"/>
        <end position="147"/>
    </location>
</feature>
<comment type="caution">
    <text evidence="2">The sequence shown here is derived from an EMBL/GenBank/DDBJ whole genome shotgun (WGS) entry which is preliminary data.</text>
</comment>
<gene>
    <name evidence="2" type="ORF">RD792_012527</name>
</gene>
<evidence type="ECO:0000313" key="2">
    <source>
        <dbReference type="EMBL" id="KAK4481623.1"/>
    </source>
</evidence>
<sequence length="147" mass="16092">MVPILFLFLCFQQIRNGGPYTGLNDGRIVKFQDSETGFVDFATTTSNRSKELCDGTNGSRMNTSLVCGKPIGLEFNHKTNELYIADAYHGLFVVGMDGGVATKLSGETHFDYADGIDIDPIEGVIYITDLGNVFSHGVVHASRYEEV</sequence>
<name>A0ABR0CX36_9LAMI</name>
<reference evidence="2 3" key="1">
    <citation type="journal article" date="2023" name="bioRxiv">
        <title>Genome report: Whole genome sequence and annotation of Penstemon davidsonii.</title>
        <authorList>
            <person name="Ostevik K.L."/>
            <person name="Alabady M."/>
            <person name="Zhang M."/>
            <person name="Rausher M.D."/>
        </authorList>
    </citation>
    <scope>NUCLEOTIDE SEQUENCE [LARGE SCALE GENOMIC DNA]</scope>
    <source>
        <strain evidence="2">DNT005</strain>
        <tissue evidence="2">Whole leaf</tissue>
    </source>
</reference>
<accession>A0ABR0CX36</accession>
<proteinExistence type="predicted"/>
<keyword evidence="3" id="KW-1185">Reference proteome</keyword>
<evidence type="ECO:0000313" key="3">
    <source>
        <dbReference type="Proteomes" id="UP001291926"/>
    </source>
</evidence>
<dbReference type="Proteomes" id="UP001291926">
    <property type="component" value="Unassembled WGS sequence"/>
</dbReference>
<dbReference type="Gene3D" id="2.120.10.30">
    <property type="entry name" value="TolB, C-terminal domain"/>
    <property type="match status" value="1"/>
</dbReference>
<organism evidence="2 3">
    <name type="scientific">Penstemon davidsonii</name>
    <dbReference type="NCBI Taxonomy" id="160366"/>
    <lineage>
        <taxon>Eukaryota</taxon>
        <taxon>Viridiplantae</taxon>
        <taxon>Streptophyta</taxon>
        <taxon>Embryophyta</taxon>
        <taxon>Tracheophyta</taxon>
        <taxon>Spermatophyta</taxon>
        <taxon>Magnoliopsida</taxon>
        <taxon>eudicotyledons</taxon>
        <taxon>Gunneridae</taxon>
        <taxon>Pentapetalae</taxon>
        <taxon>asterids</taxon>
        <taxon>lamiids</taxon>
        <taxon>Lamiales</taxon>
        <taxon>Plantaginaceae</taxon>
        <taxon>Cheloneae</taxon>
        <taxon>Penstemon</taxon>
    </lineage>
</organism>
<evidence type="ECO:0000256" key="1">
    <source>
        <dbReference type="SAM" id="SignalP"/>
    </source>
</evidence>
<dbReference type="SUPFAM" id="SSF63829">
    <property type="entry name" value="Calcium-dependent phosphotriesterase"/>
    <property type="match status" value="1"/>
</dbReference>
<dbReference type="EMBL" id="JAYDYQ010002685">
    <property type="protein sequence ID" value="KAK4481623.1"/>
    <property type="molecule type" value="Genomic_DNA"/>
</dbReference>
<protein>
    <submittedName>
        <fullName evidence="2">Uncharacterized protein</fullName>
    </submittedName>
</protein>